<protein>
    <submittedName>
        <fullName evidence="1">Uncharacterized protein</fullName>
    </submittedName>
</protein>
<keyword evidence="2" id="KW-1185">Reference proteome</keyword>
<dbReference type="STRING" id="405948.SACE_0876"/>
<evidence type="ECO:0000313" key="1">
    <source>
        <dbReference type="EMBL" id="CAM00212.1"/>
    </source>
</evidence>
<organism evidence="1 2">
    <name type="scientific">Saccharopolyspora erythraea (strain ATCC 11635 / DSM 40517 / JCM 4748 / NBRC 13426 / NCIMB 8594 / NRRL 2338)</name>
    <dbReference type="NCBI Taxonomy" id="405948"/>
    <lineage>
        <taxon>Bacteria</taxon>
        <taxon>Bacillati</taxon>
        <taxon>Actinomycetota</taxon>
        <taxon>Actinomycetes</taxon>
        <taxon>Pseudonocardiales</taxon>
        <taxon>Pseudonocardiaceae</taxon>
        <taxon>Saccharopolyspora</taxon>
    </lineage>
</organism>
<dbReference type="KEGG" id="sen:SACE_0876"/>
<dbReference type="AlphaFoldDB" id="A4F837"/>
<accession>A4F837</accession>
<dbReference type="HOGENOM" id="CLU_3405263_0_0_11"/>
<sequence length="30" mass="3333">MSLAEEFQGYFYKLAAAIVERADADPGGRR</sequence>
<name>A4F837_SACEN</name>
<proteinExistence type="predicted"/>
<reference evidence="1 2" key="1">
    <citation type="journal article" date="2007" name="Nat. Biotechnol.">
        <title>Complete genome sequence of the erythromycin-producing bacterium Saccharopolyspora erythraea NRRL23338.</title>
        <authorList>
            <person name="Oliynyk M."/>
            <person name="Samborskyy M."/>
            <person name="Lester J.B."/>
            <person name="Mironenko T."/>
            <person name="Scott N."/>
            <person name="Dickens S."/>
            <person name="Haydock S.F."/>
            <person name="Leadlay P.F."/>
        </authorList>
    </citation>
    <scope>NUCLEOTIDE SEQUENCE [LARGE SCALE GENOMIC DNA]</scope>
    <source>
        <strain evidence="2">ATCC 11635 / DSM 40517 / JCM 4748 / NBRC 13426 / NCIMB 8594 / NRRL 2338</strain>
    </source>
</reference>
<dbReference type="Proteomes" id="UP000006728">
    <property type="component" value="Chromosome"/>
</dbReference>
<gene>
    <name evidence="1" type="ordered locus">SACE_0876</name>
</gene>
<dbReference type="EMBL" id="AM420293">
    <property type="protein sequence ID" value="CAM00212.1"/>
    <property type="molecule type" value="Genomic_DNA"/>
</dbReference>
<evidence type="ECO:0000313" key="2">
    <source>
        <dbReference type="Proteomes" id="UP000006728"/>
    </source>
</evidence>